<dbReference type="Proteomes" id="UP001595978">
    <property type="component" value="Unassembled WGS sequence"/>
</dbReference>
<comment type="caution">
    <text evidence="1">The sequence shown here is derived from an EMBL/GenBank/DDBJ whole genome shotgun (WGS) entry which is preliminary data.</text>
</comment>
<dbReference type="RefSeq" id="WP_390310261.1">
    <property type="nucleotide sequence ID" value="NZ_JBHSNQ010000181.1"/>
</dbReference>
<gene>
    <name evidence="1" type="ORF">ACFPOH_13965</name>
</gene>
<keyword evidence="1" id="KW-0255">Endonuclease</keyword>
<organism evidence="1 2">
    <name type="scientific">Ureibacillus suwonensis</name>
    <dbReference type="NCBI Taxonomy" id="313007"/>
    <lineage>
        <taxon>Bacteria</taxon>
        <taxon>Bacillati</taxon>
        <taxon>Bacillota</taxon>
        <taxon>Bacilli</taxon>
        <taxon>Bacillales</taxon>
        <taxon>Caryophanaceae</taxon>
        <taxon>Ureibacillus</taxon>
    </lineage>
</organism>
<proteinExistence type="predicted"/>
<keyword evidence="1" id="KW-0378">Hydrolase</keyword>
<name>A0ABW0RIT7_9BACL</name>
<sequence>MINNWHLPRNKRKLYPVVDILSLFVLQNLGEVWNQDISRQLNFEEELERYGIKRPGQRRDRRAGGARTYESWLYNLGLIFIETNTNIVRTTLAGEALLDGQPPVPIITNQLMKLQYPSPYSLRSRVRIHPRFRVRPFRFLLRLLADSRIQRLSKEEIARFVITEGENETRQCFEHVVQRILSYRSYGDAVLPSNFEELYASSTTGVRSREQTLSYLEDIANTFINYLEYTQLISRDTSGNIFIHQERFNDVEAILNDGTSIRPFNPNHPFGIENFQRHFGLAPGQNRDNRNFGGQTITDAVYRERRIRSELLHIAGTRPITNITSSLIQEISNFTGYTVRQVEEALDGFRPDTFSMFEASYLNMAISGTELATEFEIATKGIFEQLGFRAAHVGNNPLNPDVFAESPLNYSGVIDTKAYRNYSITNDHRNRMINNYIPTYQSRYGNVQFFMYVADGFGSNIDSQIQDIAQRTEVNGCVITARNLMRLLQRYLARPIDHNILRGIFTLNSRIMISHIDSL</sequence>
<keyword evidence="1" id="KW-0540">Nuclease</keyword>
<keyword evidence="2" id="KW-1185">Reference proteome</keyword>
<evidence type="ECO:0000313" key="2">
    <source>
        <dbReference type="Proteomes" id="UP001595978"/>
    </source>
</evidence>
<reference evidence="2" key="1">
    <citation type="journal article" date="2019" name="Int. J. Syst. Evol. Microbiol.">
        <title>The Global Catalogue of Microorganisms (GCM) 10K type strain sequencing project: providing services to taxonomists for standard genome sequencing and annotation.</title>
        <authorList>
            <consortium name="The Broad Institute Genomics Platform"/>
            <consortium name="The Broad Institute Genome Sequencing Center for Infectious Disease"/>
            <person name="Wu L."/>
            <person name="Ma J."/>
        </authorList>
    </citation>
    <scope>NUCLEOTIDE SEQUENCE [LARGE SCALE GENOMIC DNA]</scope>
    <source>
        <strain evidence="2">CCUG 56331</strain>
    </source>
</reference>
<dbReference type="InterPro" id="IPR011335">
    <property type="entry name" value="Restrct_endonuc-II-like"/>
</dbReference>
<dbReference type="Gene3D" id="3.40.91.30">
    <property type="match status" value="1"/>
</dbReference>
<accession>A0ABW0RIT7</accession>
<dbReference type="GO" id="GO:0004519">
    <property type="term" value="F:endonuclease activity"/>
    <property type="evidence" value="ECO:0007669"/>
    <property type="project" value="UniProtKB-KW"/>
</dbReference>
<dbReference type="EMBL" id="JBHSNQ010000181">
    <property type="protein sequence ID" value="MFC5542812.1"/>
    <property type="molecule type" value="Genomic_DNA"/>
</dbReference>
<dbReference type="SUPFAM" id="SSF52980">
    <property type="entry name" value="Restriction endonuclease-like"/>
    <property type="match status" value="1"/>
</dbReference>
<evidence type="ECO:0000313" key="1">
    <source>
        <dbReference type="EMBL" id="MFC5542812.1"/>
    </source>
</evidence>
<protein>
    <submittedName>
        <fullName evidence="1">Restriction endonuclease FokI C-terminal domain-containing protein</fullName>
    </submittedName>
</protein>